<dbReference type="RefSeq" id="WP_306832299.1">
    <property type="nucleotide sequence ID" value="NZ_JAUSRF010000003.1"/>
</dbReference>
<proteinExistence type="predicted"/>
<evidence type="ECO:0000313" key="3">
    <source>
        <dbReference type="Proteomes" id="UP001241472"/>
    </source>
</evidence>
<dbReference type="Proteomes" id="UP001241472">
    <property type="component" value="Unassembled WGS sequence"/>
</dbReference>
<sequence length="138" mass="15264">MLVPIVQMARFFDPLGPLKRWADRQRGHQTCLHNDRKPRMSPEAARRDHRDMLRFMALNALGGMTIGLVVGAALILLDVGGLMGLLGRASNPVLPAFLVVFPLVLLFGAAAAATAIMTMPYETKFRDEDEQPPRKDRG</sequence>
<evidence type="ECO:0000256" key="1">
    <source>
        <dbReference type="SAM" id="Phobius"/>
    </source>
</evidence>
<accession>A0ABT9PQQ5</accession>
<keyword evidence="3" id="KW-1185">Reference proteome</keyword>
<keyword evidence="1" id="KW-1133">Transmembrane helix</keyword>
<feature type="transmembrane region" description="Helical" evidence="1">
    <location>
        <begin position="96"/>
        <end position="116"/>
    </location>
</feature>
<gene>
    <name evidence="2" type="ORF">J2T09_001270</name>
</gene>
<name>A0ABT9PQQ5_9HYPH</name>
<feature type="transmembrane region" description="Helical" evidence="1">
    <location>
        <begin position="55"/>
        <end position="76"/>
    </location>
</feature>
<comment type="caution">
    <text evidence="2">The sequence shown here is derived from an EMBL/GenBank/DDBJ whole genome shotgun (WGS) entry which is preliminary data.</text>
</comment>
<evidence type="ECO:0000313" key="2">
    <source>
        <dbReference type="EMBL" id="MDP9836526.1"/>
    </source>
</evidence>
<dbReference type="EMBL" id="JAUSRF010000003">
    <property type="protein sequence ID" value="MDP9836526.1"/>
    <property type="molecule type" value="Genomic_DNA"/>
</dbReference>
<organism evidence="2 3">
    <name type="scientific">Neorhizobium huautlense</name>
    <dbReference type="NCBI Taxonomy" id="67774"/>
    <lineage>
        <taxon>Bacteria</taxon>
        <taxon>Pseudomonadati</taxon>
        <taxon>Pseudomonadota</taxon>
        <taxon>Alphaproteobacteria</taxon>
        <taxon>Hyphomicrobiales</taxon>
        <taxon>Rhizobiaceae</taxon>
        <taxon>Rhizobium/Agrobacterium group</taxon>
        <taxon>Neorhizobium</taxon>
    </lineage>
</organism>
<protein>
    <submittedName>
        <fullName evidence="2">Uncharacterized protein</fullName>
    </submittedName>
</protein>
<keyword evidence="1" id="KW-0472">Membrane</keyword>
<keyword evidence="1" id="KW-0812">Transmembrane</keyword>
<reference evidence="2 3" key="1">
    <citation type="submission" date="2023-07" db="EMBL/GenBank/DDBJ databases">
        <title>Sorghum-associated microbial communities from plants grown in Nebraska, USA.</title>
        <authorList>
            <person name="Schachtman D."/>
        </authorList>
    </citation>
    <scope>NUCLEOTIDE SEQUENCE [LARGE SCALE GENOMIC DNA]</scope>
    <source>
        <strain evidence="2 3">DS1307</strain>
    </source>
</reference>